<dbReference type="EMBL" id="QTKU01000003">
    <property type="protein sequence ID" value="MBS8261289.1"/>
    <property type="molecule type" value="Genomic_DNA"/>
</dbReference>
<gene>
    <name evidence="1 3" type="primary">gltS</name>
    <name evidence="3" type="ORF">DYI23_13780</name>
</gene>
<protein>
    <recommendedName>
        <fullName evidence="1 2">Sodium/glutamate symporter</fullName>
    </recommendedName>
</protein>
<feature type="transmembrane region" description="Helical" evidence="1">
    <location>
        <begin position="98"/>
        <end position="123"/>
    </location>
</feature>
<dbReference type="Proteomes" id="UP000705379">
    <property type="component" value="Unassembled WGS sequence"/>
</dbReference>
<accession>A0A944CEQ1</accession>
<reference evidence="3" key="1">
    <citation type="submission" date="2018-08" db="EMBL/GenBank/DDBJ databases">
        <authorList>
            <person name="Jin W."/>
            <person name="Wang H."/>
            <person name="Yang Y."/>
            <person name="Li M."/>
            <person name="Liu J."/>
        </authorList>
    </citation>
    <scope>NUCLEOTIDE SEQUENCE</scope>
    <source>
        <strain evidence="3">AESS21</strain>
    </source>
</reference>
<evidence type="ECO:0000313" key="3">
    <source>
        <dbReference type="EMBL" id="MBS8261289.1"/>
    </source>
</evidence>
<name>A0A944CEQ1_9HYPH</name>
<keyword evidence="1" id="KW-0813">Transport</keyword>
<keyword evidence="1" id="KW-0029">Amino-acid transport</keyword>
<feature type="transmembrane region" description="Helical" evidence="1">
    <location>
        <begin position="43"/>
        <end position="62"/>
    </location>
</feature>
<dbReference type="GO" id="GO:0015501">
    <property type="term" value="F:glutamate:sodium symporter activity"/>
    <property type="evidence" value="ECO:0007669"/>
    <property type="project" value="UniProtKB-UniRule"/>
</dbReference>
<dbReference type="RefSeq" id="WP_213216706.1">
    <property type="nucleotide sequence ID" value="NZ_QTKU01000003.1"/>
</dbReference>
<keyword evidence="1" id="KW-0915">Sodium</keyword>
<feature type="transmembrane region" description="Helical" evidence="1">
    <location>
        <begin position="252"/>
        <end position="273"/>
    </location>
</feature>
<comment type="function">
    <text evidence="1">Catalyzes the sodium-dependent transport of glutamate.</text>
</comment>
<feature type="transmembrane region" description="Helical" evidence="1">
    <location>
        <begin position="285"/>
        <end position="307"/>
    </location>
</feature>
<dbReference type="GO" id="GO:0015813">
    <property type="term" value="P:L-glutamate transmembrane transport"/>
    <property type="evidence" value="ECO:0007669"/>
    <property type="project" value="UniProtKB-UniRule"/>
</dbReference>
<feature type="transmembrane region" description="Helical" evidence="1">
    <location>
        <begin position="348"/>
        <end position="369"/>
    </location>
</feature>
<keyword evidence="1" id="KW-0769">Symport</keyword>
<comment type="similarity">
    <text evidence="1">Belongs to the glutamate:Na(+) symporter (ESS) (TC 2.A.27) family.</text>
</comment>
<feature type="transmembrane region" description="Helical" evidence="1">
    <location>
        <begin position="68"/>
        <end position="86"/>
    </location>
</feature>
<comment type="caution">
    <text evidence="3">The sequence shown here is derived from an EMBL/GenBank/DDBJ whole genome shotgun (WGS) entry which is preliminary data.</text>
</comment>
<comment type="subcellular location">
    <subcellularLocation>
        <location evidence="1">Cell inner membrane</location>
        <topology evidence="1">Multi-pass membrane protein</topology>
    </subcellularLocation>
</comment>
<dbReference type="GO" id="GO:0005886">
    <property type="term" value="C:plasma membrane"/>
    <property type="evidence" value="ECO:0007669"/>
    <property type="project" value="UniProtKB-SubCell"/>
</dbReference>
<dbReference type="PANTHER" id="PTHR36178:SF1">
    <property type="entry name" value="SODIUM_GLUTAMATE SYMPORTER"/>
    <property type="match status" value="1"/>
</dbReference>
<evidence type="ECO:0000256" key="2">
    <source>
        <dbReference type="NCBIfam" id="TIGR00210"/>
    </source>
</evidence>
<dbReference type="AlphaFoldDB" id="A0A944CEQ1"/>
<dbReference type="NCBIfam" id="TIGR00210">
    <property type="entry name" value="gltS"/>
    <property type="match status" value="1"/>
</dbReference>
<keyword evidence="1" id="KW-0739">Sodium transport</keyword>
<feature type="transmembrane region" description="Helical" evidence="1">
    <location>
        <begin position="12"/>
        <end position="31"/>
    </location>
</feature>
<reference evidence="3" key="2">
    <citation type="journal article" date="2021" name="Microorganisms">
        <title>Bacterial Dimethylsulfoniopropionate Biosynthesis in the East China Sea.</title>
        <authorList>
            <person name="Liu J."/>
            <person name="Zhang Y."/>
            <person name="Liu J."/>
            <person name="Zhong H."/>
            <person name="Williams B.T."/>
            <person name="Zheng Y."/>
            <person name="Curson A.R.J."/>
            <person name="Sun C."/>
            <person name="Sun H."/>
            <person name="Song D."/>
            <person name="Wagner Mackenzie B."/>
            <person name="Bermejo Martinez A."/>
            <person name="Todd J.D."/>
            <person name="Zhang X.H."/>
        </authorList>
    </citation>
    <scope>NUCLEOTIDE SEQUENCE</scope>
    <source>
        <strain evidence="3">AESS21</strain>
    </source>
</reference>
<feature type="transmembrane region" description="Helical" evidence="1">
    <location>
        <begin position="381"/>
        <end position="404"/>
    </location>
</feature>
<proteinExistence type="inferred from homology"/>
<keyword evidence="1" id="KW-1133">Transmembrane helix</keyword>
<feature type="transmembrane region" description="Helical" evidence="1">
    <location>
        <begin position="313"/>
        <end position="336"/>
    </location>
</feature>
<evidence type="ECO:0000256" key="1">
    <source>
        <dbReference type="HAMAP-Rule" id="MF_02062"/>
    </source>
</evidence>
<dbReference type="Pfam" id="PF03616">
    <property type="entry name" value="Glt_symporter"/>
    <property type="match status" value="1"/>
</dbReference>
<organism evidence="3 4">
    <name type="scientific">Roseibium polysiphoniae</name>
    <dbReference type="NCBI Taxonomy" id="2571221"/>
    <lineage>
        <taxon>Bacteria</taxon>
        <taxon>Pseudomonadati</taxon>
        <taxon>Pseudomonadota</taxon>
        <taxon>Alphaproteobacteria</taxon>
        <taxon>Hyphomicrobiales</taxon>
        <taxon>Stappiaceae</taxon>
        <taxon>Roseibium</taxon>
    </lineage>
</organism>
<keyword evidence="1" id="KW-0997">Cell inner membrane</keyword>
<dbReference type="HAMAP" id="MF_02062">
    <property type="entry name" value="GltS"/>
    <property type="match status" value="1"/>
</dbReference>
<sequence length="406" mass="42004">MTEGLLTIGEFASFNIAIIVYFLGVRLNAVFPLLNSYNIPEPVSGGLLVASLALVVYLATGAEIGFSLAARDFLLLYFFTAIGLNAKFSDLAKGGKPLLILLVLTVGYMFVQNGIGTSIALAMGLPVGFGLLGGTISLVGGHGTAIAWGPTLAETYGVTGAVEIGAATATLGLIAASLLGGPIADILINKRGAKPAVAVHDETPVIGLEHDDEATATVTHTGLMRSLLWLNIAIGFGVGLQESLKLGIGLDLPLFVVCLFCGILLSNTVPAVFQKMTWPARSRSLAVISDLALGIFLTMSLMSLQLWTVAGLAGPMLIILAAQLVGAALFIVYVLFPVMGRDYEAAVLGAGFAGFALGATPTAIANMTAVTKQYGAATRAFLILPLVSAFFVDLSNAAIIWLFLGG</sequence>
<keyword evidence="1" id="KW-0472">Membrane</keyword>
<dbReference type="PANTHER" id="PTHR36178">
    <property type="entry name" value="SLR0625 PROTEIN"/>
    <property type="match status" value="1"/>
</dbReference>
<evidence type="ECO:0000313" key="4">
    <source>
        <dbReference type="Proteomes" id="UP000705379"/>
    </source>
</evidence>
<feature type="transmembrane region" description="Helical" evidence="1">
    <location>
        <begin position="222"/>
        <end position="240"/>
    </location>
</feature>
<keyword evidence="1" id="KW-0406">Ion transport</keyword>
<keyword evidence="1" id="KW-1003">Cell membrane</keyword>
<feature type="transmembrane region" description="Helical" evidence="1">
    <location>
        <begin position="164"/>
        <end position="184"/>
    </location>
</feature>
<dbReference type="InterPro" id="IPR004445">
    <property type="entry name" value="GltS"/>
</dbReference>
<keyword evidence="1" id="KW-0812">Transmembrane</keyword>